<evidence type="ECO:0000313" key="4">
    <source>
        <dbReference type="Proteomes" id="UP000288168"/>
    </source>
</evidence>
<dbReference type="InterPro" id="IPR029058">
    <property type="entry name" value="AB_hydrolase_fold"/>
</dbReference>
<protein>
    <submittedName>
        <fullName evidence="3">Uncharacterized protein</fullName>
    </submittedName>
</protein>
<evidence type="ECO:0000256" key="2">
    <source>
        <dbReference type="ARBA" id="ARBA00022801"/>
    </source>
</evidence>
<organism evidence="3 4">
    <name type="scientific">Fusarium duplospermum</name>
    <dbReference type="NCBI Taxonomy" id="1325734"/>
    <lineage>
        <taxon>Eukaryota</taxon>
        <taxon>Fungi</taxon>
        <taxon>Dikarya</taxon>
        <taxon>Ascomycota</taxon>
        <taxon>Pezizomycotina</taxon>
        <taxon>Sordariomycetes</taxon>
        <taxon>Hypocreomycetidae</taxon>
        <taxon>Hypocreales</taxon>
        <taxon>Nectriaceae</taxon>
        <taxon>Fusarium</taxon>
        <taxon>Fusarium solani species complex</taxon>
    </lineage>
</organism>
<dbReference type="GO" id="GO:0004301">
    <property type="term" value="F:epoxide hydrolase activity"/>
    <property type="evidence" value="ECO:0007669"/>
    <property type="project" value="TreeGrafter"/>
</dbReference>
<keyword evidence="2" id="KW-0378">Hydrolase</keyword>
<dbReference type="EMBL" id="NKCI01000116">
    <property type="protein sequence ID" value="RSL54010.1"/>
    <property type="molecule type" value="Genomic_DNA"/>
</dbReference>
<dbReference type="OrthoDB" id="7130006at2759"/>
<dbReference type="STRING" id="1325734.A0A428PLY1"/>
<dbReference type="Proteomes" id="UP000288168">
    <property type="component" value="Unassembled WGS sequence"/>
</dbReference>
<dbReference type="GO" id="GO:0097176">
    <property type="term" value="P:epoxide metabolic process"/>
    <property type="evidence" value="ECO:0007669"/>
    <property type="project" value="TreeGrafter"/>
</dbReference>
<proteinExistence type="inferred from homology"/>
<dbReference type="PANTHER" id="PTHR21661:SF35">
    <property type="entry name" value="EPOXIDE HYDROLASE"/>
    <property type="match status" value="1"/>
</dbReference>
<sequence length="76" mass="8523">MSVCLPDSRPGSFIEVVKILPLLTKEENGLVFDIVAPSLPNFGFSQGISRPGFRPPQYAEALHKLMLRLGYDKYEQ</sequence>
<evidence type="ECO:0000313" key="3">
    <source>
        <dbReference type="EMBL" id="RSL54010.1"/>
    </source>
</evidence>
<name>A0A428PLY1_9HYPO</name>
<evidence type="ECO:0000256" key="1">
    <source>
        <dbReference type="ARBA" id="ARBA00010088"/>
    </source>
</evidence>
<accession>A0A428PLY1</accession>
<reference evidence="3 4" key="1">
    <citation type="submission" date="2017-06" db="EMBL/GenBank/DDBJ databases">
        <title>Comparative genomic analysis of Ambrosia Fusariam Clade fungi.</title>
        <authorList>
            <person name="Stajich J.E."/>
            <person name="Carrillo J."/>
            <person name="Kijimoto T."/>
            <person name="Eskalen A."/>
            <person name="O'Donnell K."/>
            <person name="Kasson M."/>
        </authorList>
    </citation>
    <scope>NUCLEOTIDE SEQUENCE [LARGE SCALE GENOMIC DNA]</scope>
    <source>
        <strain evidence="3 4">NRRL62584</strain>
    </source>
</reference>
<dbReference type="SUPFAM" id="SSF53474">
    <property type="entry name" value="alpha/beta-Hydrolases"/>
    <property type="match status" value="1"/>
</dbReference>
<dbReference type="Gene3D" id="3.40.50.1820">
    <property type="entry name" value="alpha/beta hydrolase"/>
    <property type="match status" value="1"/>
</dbReference>
<comment type="similarity">
    <text evidence="1">Belongs to the peptidase S33 family.</text>
</comment>
<keyword evidence="4" id="KW-1185">Reference proteome</keyword>
<comment type="caution">
    <text evidence="3">The sequence shown here is derived from an EMBL/GenBank/DDBJ whole genome shotgun (WGS) entry which is preliminary data.</text>
</comment>
<dbReference type="PANTHER" id="PTHR21661">
    <property type="entry name" value="EPOXIDE HYDROLASE 1-RELATED"/>
    <property type="match status" value="1"/>
</dbReference>
<gene>
    <name evidence="3" type="ORF">CEP54_010124</name>
</gene>
<dbReference type="AlphaFoldDB" id="A0A428PLY1"/>